<dbReference type="GO" id="GO:0007165">
    <property type="term" value="P:signal transduction"/>
    <property type="evidence" value="ECO:0007669"/>
    <property type="project" value="InterPro"/>
</dbReference>
<dbReference type="AlphaFoldDB" id="A0A1H9JU37"/>
<accession>A0A1H9JU37</accession>
<evidence type="ECO:0000256" key="3">
    <source>
        <dbReference type="ARBA" id="ARBA00034247"/>
    </source>
</evidence>
<dbReference type="InterPro" id="IPR029787">
    <property type="entry name" value="Nucleotide_cyclase"/>
</dbReference>
<organism evidence="7 8">
    <name type="scientific">Amphritea atlantica</name>
    <dbReference type="NCBI Taxonomy" id="355243"/>
    <lineage>
        <taxon>Bacteria</taxon>
        <taxon>Pseudomonadati</taxon>
        <taxon>Pseudomonadota</taxon>
        <taxon>Gammaproteobacteria</taxon>
        <taxon>Oceanospirillales</taxon>
        <taxon>Oceanospirillaceae</taxon>
        <taxon>Amphritea</taxon>
    </lineage>
</organism>
<sequence length="616" mass="68789">MLLAGALRVNLLTKILLWMFPVALPVMGFTWSYYHVQLDASAEQIGNIGSLASTSGAQRLNDFLRLRVSEFELLGSSINSCDNVGSTDNFVLSVRNVLQQSQGFSALIIADEKGKVDISLTARASSSQSELPHTLQGSWLFDAWHFEHIDALFQRWRDDLPELQQQKNELFMQALEMERRGDADSVDYRRLQNRIFRLTSHIARPPIHIDYAGGQEAALLGLLFERDTFLFTQPLLSCDGHLKGYVTAFLDRSKIDEILNDLRNSLADRGINTVDVVLLRNNPLRFESDYRYLSVAALQKSGLPSGAFRHQFDGFVASAPVADEQVLNQLMEQVSTTTLNVSAAEYQKAINQLSSLSLLVFIADHGWREGGKKLLLEASTWLLVSMFLLFVLVFMLAQNIVAPVVRLKQSVAKVEAGDLSVKAEVSSSDEIGQLASAFNRMTNALQRSEDKLTRLAREDALTGLMNRRALNEEAIKERHRAQRLNTTIAIAMIDLDHFKEINDRYGHAAGDWVLKEFARIMQGVLRKTDLFSRIGGEEFVLLLPDTDLSTAHRLVETLLISVQQSQIALENGAVVQLTFSAGVVTWPGDCGIDEVLHQADDKLYQAKLTGRNQVVS</sequence>
<dbReference type="CDD" id="cd06225">
    <property type="entry name" value="HAMP"/>
    <property type="match status" value="1"/>
</dbReference>
<comment type="catalytic activity">
    <reaction evidence="3">
        <text>2 GTP = 3',3'-c-di-GMP + 2 diphosphate</text>
        <dbReference type="Rhea" id="RHEA:24898"/>
        <dbReference type="ChEBI" id="CHEBI:33019"/>
        <dbReference type="ChEBI" id="CHEBI:37565"/>
        <dbReference type="ChEBI" id="CHEBI:58805"/>
        <dbReference type="EC" id="2.7.7.65"/>
    </reaction>
</comment>
<dbReference type="Pfam" id="PF00990">
    <property type="entry name" value="GGDEF"/>
    <property type="match status" value="1"/>
</dbReference>
<dbReference type="SUPFAM" id="SSF158472">
    <property type="entry name" value="HAMP domain-like"/>
    <property type="match status" value="1"/>
</dbReference>
<feature type="domain" description="GGDEF" evidence="6">
    <location>
        <begin position="486"/>
        <end position="616"/>
    </location>
</feature>
<dbReference type="NCBIfam" id="TIGR00254">
    <property type="entry name" value="GGDEF"/>
    <property type="match status" value="1"/>
</dbReference>
<dbReference type="STRING" id="355243.SAMN03080615_03189"/>
<keyword evidence="4" id="KW-0812">Transmembrane</keyword>
<dbReference type="CDD" id="cd01949">
    <property type="entry name" value="GGDEF"/>
    <property type="match status" value="1"/>
</dbReference>
<dbReference type="GO" id="GO:0052621">
    <property type="term" value="F:diguanylate cyclase activity"/>
    <property type="evidence" value="ECO:0007669"/>
    <property type="project" value="UniProtKB-EC"/>
</dbReference>
<comment type="cofactor">
    <cofactor evidence="1">
        <name>Mg(2+)</name>
        <dbReference type="ChEBI" id="CHEBI:18420"/>
    </cofactor>
</comment>
<dbReference type="InterPro" id="IPR003660">
    <property type="entry name" value="HAMP_dom"/>
</dbReference>
<protein>
    <recommendedName>
        <fullName evidence="2">diguanylate cyclase</fullName>
        <ecNumber evidence="2">2.7.7.65</ecNumber>
    </recommendedName>
</protein>
<dbReference type="EC" id="2.7.7.65" evidence="2"/>
<dbReference type="SUPFAM" id="SSF55073">
    <property type="entry name" value="Nucleotide cyclase"/>
    <property type="match status" value="1"/>
</dbReference>
<evidence type="ECO:0000256" key="1">
    <source>
        <dbReference type="ARBA" id="ARBA00001946"/>
    </source>
</evidence>
<dbReference type="InterPro" id="IPR043128">
    <property type="entry name" value="Rev_trsase/Diguanyl_cyclase"/>
</dbReference>
<evidence type="ECO:0000259" key="5">
    <source>
        <dbReference type="PROSITE" id="PS50885"/>
    </source>
</evidence>
<feature type="domain" description="HAMP" evidence="5">
    <location>
        <begin position="398"/>
        <end position="450"/>
    </location>
</feature>
<dbReference type="PROSITE" id="PS50885">
    <property type="entry name" value="HAMP"/>
    <property type="match status" value="1"/>
</dbReference>
<dbReference type="EMBL" id="FOGB01000010">
    <property type="protein sequence ID" value="SEQ90330.1"/>
    <property type="molecule type" value="Genomic_DNA"/>
</dbReference>
<dbReference type="PANTHER" id="PTHR45138:SF9">
    <property type="entry name" value="DIGUANYLATE CYCLASE DGCM-RELATED"/>
    <property type="match status" value="1"/>
</dbReference>
<evidence type="ECO:0000313" key="8">
    <source>
        <dbReference type="Proteomes" id="UP000198749"/>
    </source>
</evidence>
<feature type="transmembrane region" description="Helical" evidence="4">
    <location>
        <begin position="15"/>
        <end position="34"/>
    </location>
</feature>
<name>A0A1H9JU37_9GAMM</name>
<evidence type="ECO:0000256" key="2">
    <source>
        <dbReference type="ARBA" id="ARBA00012528"/>
    </source>
</evidence>
<proteinExistence type="predicted"/>
<dbReference type="OrthoDB" id="5496380at2"/>
<dbReference type="Gene3D" id="3.30.70.270">
    <property type="match status" value="1"/>
</dbReference>
<evidence type="ECO:0000256" key="4">
    <source>
        <dbReference type="SAM" id="Phobius"/>
    </source>
</evidence>
<keyword evidence="4" id="KW-1133">Transmembrane helix</keyword>
<reference evidence="8" key="1">
    <citation type="submission" date="2016-10" db="EMBL/GenBank/DDBJ databases">
        <authorList>
            <person name="Varghese N."/>
            <person name="Submissions S."/>
        </authorList>
    </citation>
    <scope>NUCLEOTIDE SEQUENCE [LARGE SCALE GENOMIC DNA]</scope>
    <source>
        <strain evidence="8">DSM 18887</strain>
    </source>
</reference>
<dbReference type="InterPro" id="IPR050469">
    <property type="entry name" value="Diguanylate_Cyclase"/>
</dbReference>
<keyword evidence="4" id="KW-0472">Membrane</keyword>
<evidence type="ECO:0000259" key="6">
    <source>
        <dbReference type="PROSITE" id="PS50887"/>
    </source>
</evidence>
<gene>
    <name evidence="7" type="ORF">SAMN03080615_03189</name>
</gene>
<evidence type="ECO:0000313" key="7">
    <source>
        <dbReference type="EMBL" id="SEQ90330.1"/>
    </source>
</evidence>
<dbReference type="SMART" id="SM00304">
    <property type="entry name" value="HAMP"/>
    <property type="match status" value="1"/>
</dbReference>
<dbReference type="Pfam" id="PF00672">
    <property type="entry name" value="HAMP"/>
    <property type="match status" value="1"/>
</dbReference>
<feature type="transmembrane region" description="Helical" evidence="4">
    <location>
        <begin position="374"/>
        <end position="397"/>
    </location>
</feature>
<dbReference type="Proteomes" id="UP000198749">
    <property type="component" value="Unassembled WGS sequence"/>
</dbReference>
<dbReference type="GO" id="GO:0016020">
    <property type="term" value="C:membrane"/>
    <property type="evidence" value="ECO:0007669"/>
    <property type="project" value="InterPro"/>
</dbReference>
<dbReference type="PROSITE" id="PS50887">
    <property type="entry name" value="GGDEF"/>
    <property type="match status" value="1"/>
</dbReference>
<dbReference type="Gene3D" id="6.10.340.10">
    <property type="match status" value="1"/>
</dbReference>
<dbReference type="PANTHER" id="PTHR45138">
    <property type="entry name" value="REGULATORY COMPONENTS OF SENSORY TRANSDUCTION SYSTEM"/>
    <property type="match status" value="1"/>
</dbReference>
<dbReference type="SMART" id="SM00267">
    <property type="entry name" value="GGDEF"/>
    <property type="match status" value="1"/>
</dbReference>
<dbReference type="FunFam" id="3.30.70.270:FF:000001">
    <property type="entry name" value="Diguanylate cyclase domain protein"/>
    <property type="match status" value="1"/>
</dbReference>
<keyword evidence="8" id="KW-1185">Reference proteome</keyword>
<dbReference type="InterPro" id="IPR000160">
    <property type="entry name" value="GGDEF_dom"/>
</dbReference>